<evidence type="ECO:0000313" key="2">
    <source>
        <dbReference type="Proteomes" id="UP000008553"/>
    </source>
</evidence>
<proteinExistence type="predicted"/>
<protein>
    <submittedName>
        <fullName evidence="1">Uncharacterized protein</fullName>
    </submittedName>
</protein>
<organism evidence="1 2">
    <name type="scientific">Plasmodium yoelii yoelii</name>
    <dbReference type="NCBI Taxonomy" id="73239"/>
    <lineage>
        <taxon>Eukaryota</taxon>
        <taxon>Sar</taxon>
        <taxon>Alveolata</taxon>
        <taxon>Apicomplexa</taxon>
        <taxon>Aconoidasida</taxon>
        <taxon>Haemosporida</taxon>
        <taxon>Plasmodiidae</taxon>
        <taxon>Plasmodium</taxon>
        <taxon>Plasmodium (Vinckeia)</taxon>
    </lineage>
</organism>
<name>Q7RHK8_PLAYO</name>
<dbReference type="InParanoid" id="Q7RHK8"/>
<keyword evidence="2" id="KW-1185">Reference proteome</keyword>
<reference evidence="1 2" key="1">
    <citation type="journal article" date="2002" name="Nature">
        <title>Genome sequence and comparative analysis of the model rodent malaria parasite Plasmodium yoelii yoelii.</title>
        <authorList>
            <person name="Carlton J.M."/>
            <person name="Angiuoli S.V."/>
            <person name="Suh B.B."/>
            <person name="Kooij T.W."/>
            <person name="Pertea M."/>
            <person name="Silva J.C."/>
            <person name="Ermolaeva M.D."/>
            <person name="Allen J.E."/>
            <person name="Selengut J.D."/>
            <person name="Koo H.L."/>
            <person name="Peterson J.D."/>
            <person name="Pop M."/>
            <person name="Kosack D.S."/>
            <person name="Shumway M.F."/>
            <person name="Bidwell S.L."/>
            <person name="Shallom S.J."/>
            <person name="van Aken S.E."/>
            <person name="Riedmuller S.B."/>
            <person name="Feldblyum T.V."/>
            <person name="Cho J.K."/>
            <person name="Quackenbush J."/>
            <person name="Sedegah M."/>
            <person name="Shoaibi A."/>
            <person name="Cummings L.M."/>
            <person name="Florens L."/>
            <person name="Yates J.R."/>
            <person name="Raine J.D."/>
            <person name="Sinden R.E."/>
            <person name="Harris M.A."/>
            <person name="Cunningham D.A."/>
            <person name="Preiser P.R."/>
            <person name="Bergman L.W."/>
            <person name="Vaidya A.B."/>
            <person name="van Lin L.H."/>
            <person name="Janse C.J."/>
            <person name="Waters A.P."/>
            <person name="Smith H.O."/>
            <person name="White O.R."/>
            <person name="Salzberg S.L."/>
            <person name="Venter J.C."/>
            <person name="Fraser C.M."/>
            <person name="Hoffman S.L."/>
            <person name="Gardner M.J."/>
            <person name="Carucci D.J."/>
        </authorList>
    </citation>
    <scope>NUCLEOTIDE SEQUENCE [LARGE SCALE GENOMIC DNA]</scope>
    <source>
        <strain evidence="1 2">17XNL</strain>
    </source>
</reference>
<gene>
    <name evidence="1" type="ORF">PY03977</name>
</gene>
<dbReference type="Proteomes" id="UP000008553">
    <property type="component" value="Unassembled WGS sequence"/>
</dbReference>
<dbReference type="AlphaFoldDB" id="Q7RHK8"/>
<accession>Q7RHK8</accession>
<sequence>MGQLIEYWNRYRKTTPKYQFGPRRER</sequence>
<dbReference type="EMBL" id="AABL01001190">
    <property type="protein sequence ID" value="EAA15776.1"/>
    <property type="molecule type" value="Genomic_DNA"/>
</dbReference>
<evidence type="ECO:0000313" key="1">
    <source>
        <dbReference type="EMBL" id="EAA15776.1"/>
    </source>
</evidence>
<dbReference type="PaxDb" id="73239-Q7RHK8"/>
<comment type="caution">
    <text evidence="1">The sequence shown here is derived from an EMBL/GenBank/DDBJ whole genome shotgun (WGS) entry which is preliminary data.</text>
</comment>